<dbReference type="Proteomes" id="UP000593880">
    <property type="component" value="Chromosome"/>
</dbReference>
<reference evidence="4 5" key="2">
    <citation type="submission" date="2018-06" db="EMBL/GenBank/DDBJ databases">
        <title>Comparative genomics of rhizobia nodulating Arachis hypogaea in China.</title>
        <authorList>
            <person name="Li Y."/>
        </authorList>
    </citation>
    <scope>NUCLEOTIDE SEQUENCE [LARGE SCALE GENOMIC DNA]</scope>
    <source>
        <strain evidence="4 5">CCBAU 51658</strain>
    </source>
</reference>
<comment type="similarity">
    <text evidence="1">Belongs to the NifZ family.</text>
</comment>
<reference evidence="3" key="1">
    <citation type="journal article" date="2014" name="Int. J. Syst. Evol. Microbiol.">
        <title>Complete genome sequence of Corynebacterium casei LMG S-19264T (=DSM 44701T), isolated from a smear-ripened cheese.</title>
        <authorList>
            <consortium name="US DOE Joint Genome Institute (JGI-PGF)"/>
            <person name="Walter F."/>
            <person name="Albersmeier A."/>
            <person name="Kalinowski J."/>
            <person name="Ruckert C."/>
        </authorList>
    </citation>
    <scope>NUCLEOTIDE SEQUENCE</scope>
    <source>
        <strain evidence="3">CGMCC 1.15034</strain>
    </source>
</reference>
<name>A0A410V0P4_9BRAD</name>
<dbReference type="EMBL" id="CP030057">
    <property type="protein sequence ID" value="QOZ58295.1"/>
    <property type="molecule type" value="Genomic_DNA"/>
</dbReference>
<evidence type="ECO:0000313" key="4">
    <source>
        <dbReference type="EMBL" id="QOZ58295.1"/>
    </source>
</evidence>
<dbReference type="AlphaFoldDB" id="A0A410V0P4"/>
<gene>
    <name evidence="3" type="ORF">GCM10010987_11240</name>
    <name evidence="4" type="ORF">XH86_05750</name>
</gene>
<evidence type="ECO:0000313" key="6">
    <source>
        <dbReference type="Proteomes" id="UP000625079"/>
    </source>
</evidence>
<dbReference type="OrthoDB" id="9801083at2"/>
<dbReference type="GO" id="GO:0009399">
    <property type="term" value="P:nitrogen fixation"/>
    <property type="evidence" value="ECO:0007669"/>
    <property type="project" value="InterPro"/>
</dbReference>
<protein>
    <submittedName>
        <fullName evidence="4">Nitrogen fixation protein NifZ</fullName>
    </submittedName>
</protein>
<dbReference type="InterPro" id="IPR007415">
    <property type="entry name" value="Nitrogenase_MoFe_mat_NifZ"/>
</dbReference>
<organism evidence="3 6">
    <name type="scientific">Bradyrhizobium guangdongense</name>
    <dbReference type="NCBI Taxonomy" id="1325090"/>
    <lineage>
        <taxon>Bacteria</taxon>
        <taxon>Pseudomonadati</taxon>
        <taxon>Pseudomonadota</taxon>
        <taxon>Alphaproteobacteria</taxon>
        <taxon>Hyphomicrobiales</taxon>
        <taxon>Nitrobacteraceae</taxon>
        <taxon>Bradyrhizobium</taxon>
    </lineage>
</organism>
<dbReference type="EMBL" id="BMHC01000001">
    <property type="protein sequence ID" value="GGI20815.1"/>
    <property type="molecule type" value="Genomic_DNA"/>
</dbReference>
<keyword evidence="5" id="KW-1185">Reference proteome</keyword>
<evidence type="ECO:0000313" key="3">
    <source>
        <dbReference type="EMBL" id="GGI20815.1"/>
    </source>
</evidence>
<reference evidence="3" key="3">
    <citation type="submission" date="2022-12" db="EMBL/GenBank/DDBJ databases">
        <authorList>
            <person name="Sun Q."/>
            <person name="Zhou Y."/>
        </authorList>
    </citation>
    <scope>NUCLEOTIDE SEQUENCE</scope>
    <source>
        <strain evidence="3">CGMCC 1.15034</strain>
    </source>
</reference>
<evidence type="ECO:0000313" key="5">
    <source>
        <dbReference type="Proteomes" id="UP000593880"/>
    </source>
</evidence>
<evidence type="ECO:0000256" key="2">
    <source>
        <dbReference type="ARBA" id="ARBA00023231"/>
    </source>
</evidence>
<dbReference type="Proteomes" id="UP000625079">
    <property type="component" value="Unassembled WGS sequence"/>
</dbReference>
<accession>A0A410V0P4</accession>
<keyword evidence="2" id="KW-0535">Nitrogen fixation</keyword>
<proteinExistence type="inferred from homology"/>
<dbReference type="Pfam" id="PF04319">
    <property type="entry name" value="NifZ"/>
    <property type="match status" value="1"/>
</dbReference>
<evidence type="ECO:0000256" key="1">
    <source>
        <dbReference type="ARBA" id="ARBA00008027"/>
    </source>
</evidence>
<dbReference type="RefSeq" id="WP_128964009.1">
    <property type="nucleotide sequence ID" value="NZ_BMHC01000001.1"/>
</dbReference>
<sequence>MSDPVAAKRRPAKLRPVARIVCDARRRRTMRNMERRFTGEFSPGEPVRASAVIRNDGMYPHKDVGEPLVHPGDTGIVRESWRFLGEVYYTVEFVARSVFVIMRGHEMARMGASFDHA</sequence>